<dbReference type="EMBL" id="SGPK01000044">
    <property type="protein sequence ID" value="THH10128.1"/>
    <property type="molecule type" value="Genomic_DNA"/>
</dbReference>
<dbReference type="InterPro" id="IPR016130">
    <property type="entry name" value="Tyr_Pase_AS"/>
</dbReference>
<sequence length="690" mass="73874">MSADTPDLTAILDDLFIGNLASAKSLHDHPELGITHILSVCPDYPEASIAANDATLDSTAHCPTVAHPKHRCISIEDSEYEDILVHLPSAIAFIKNALEKSQTCHVEADENAERGGDARPHHAIQEGLSLASTPKHRVLVHCVMGISRSTTIVCAYLMATRHISPSVALKFIRKRRPLAHPNYGFRRQLAIFADCDYFEDYRGPVRSHPAHACWLRKRDREAKRFLARLDDVVEVKIDSKGDDGTLSITDDFPTDSTEAACLLSEVEVTHFLSISPASMPALPPSQPASTVSPNLKKYKRPALACPPISSSSSSSSGLGSSPSSSPLSSRSSSFSFASHLSGLSTAATSLVSLPSLTPLSKLRSEASFESSDDEADEEPTFLALAGVKHYHLEIPGTSPADLLFRLKEGASFIRCALGEDVYAFATTSDSDSDCEAKSASEKSLKSDSKQRKHILIHSTTESRACAIFCAYLMSSRGMTPLQAYSLLEEALPLFNPTKSFLKQLELFHACEYNPTPEHPLVRAWLTCSSESAAAPALSSFVGPGRTTHPRTPVSTHWKSDSDVEGDSDGFALRRKLGTPARCGSFAGRSSSMKPSVSKSAHVSASMNESESASVSVSMGECTVSGGGGVPTLACTLAGSGILDRHQQPGGTGELEELLQRCEGVGDPGFAFDVEAFRGALRGIATDRDAN</sequence>
<dbReference type="SUPFAM" id="SSF52799">
    <property type="entry name" value="(Phosphotyrosine protein) phosphatases II"/>
    <property type="match status" value="2"/>
</dbReference>
<dbReference type="InterPro" id="IPR000387">
    <property type="entry name" value="Tyr_Pase_dom"/>
</dbReference>
<keyword evidence="3" id="KW-0378">Hydrolase</keyword>
<dbReference type="PROSITE" id="PS00383">
    <property type="entry name" value="TYR_PHOSPHATASE_1"/>
    <property type="match status" value="1"/>
</dbReference>
<dbReference type="CDD" id="cd14498">
    <property type="entry name" value="DSP"/>
    <property type="match status" value="2"/>
</dbReference>
<dbReference type="PROSITE" id="PS50056">
    <property type="entry name" value="TYR_PHOSPHATASE_2"/>
    <property type="match status" value="1"/>
</dbReference>
<comment type="caution">
    <text evidence="8">The sequence shown here is derived from an EMBL/GenBank/DDBJ whole genome shotgun (WGS) entry which is preliminary data.</text>
</comment>
<dbReference type="Proteomes" id="UP000308199">
    <property type="component" value="Unassembled WGS sequence"/>
</dbReference>
<evidence type="ECO:0000256" key="3">
    <source>
        <dbReference type="ARBA" id="ARBA00022801"/>
    </source>
</evidence>
<evidence type="ECO:0000256" key="5">
    <source>
        <dbReference type="SAM" id="MobiDB-lite"/>
    </source>
</evidence>
<dbReference type="InterPro" id="IPR000340">
    <property type="entry name" value="Dual-sp_phosphatase_cat-dom"/>
</dbReference>
<dbReference type="PROSITE" id="PS50054">
    <property type="entry name" value="TYR_PHOSPHATASE_DUAL"/>
    <property type="match status" value="1"/>
</dbReference>
<accession>A0A4S4LG07</accession>
<dbReference type="InterPro" id="IPR029021">
    <property type="entry name" value="Prot-tyrosine_phosphatase-like"/>
</dbReference>
<comment type="similarity">
    <text evidence="1">Belongs to the protein-tyrosine phosphatase family. Non-receptor class dual specificity subfamily.</text>
</comment>
<evidence type="ECO:0000259" key="7">
    <source>
        <dbReference type="PROSITE" id="PS50056"/>
    </source>
</evidence>
<dbReference type="SMART" id="SM00195">
    <property type="entry name" value="DSPc"/>
    <property type="match status" value="1"/>
</dbReference>
<keyword evidence="4" id="KW-0904">Protein phosphatase</keyword>
<dbReference type="PANTHER" id="PTHR45848">
    <property type="entry name" value="DUAL SPECIFICITY PROTEIN PHOSPHATASE 12 FAMILY MEMBER"/>
    <property type="match status" value="1"/>
</dbReference>
<dbReference type="GO" id="GO:0008138">
    <property type="term" value="F:protein tyrosine/serine/threonine phosphatase activity"/>
    <property type="evidence" value="ECO:0007669"/>
    <property type="project" value="TreeGrafter"/>
</dbReference>
<dbReference type="InterPro" id="IPR020422">
    <property type="entry name" value="TYR_PHOSPHATASE_DUAL_dom"/>
</dbReference>
<dbReference type="GO" id="GO:0004725">
    <property type="term" value="F:protein tyrosine phosphatase activity"/>
    <property type="evidence" value="ECO:0007669"/>
    <property type="project" value="UniProtKB-EC"/>
</dbReference>
<reference evidence="8 9" key="1">
    <citation type="submission" date="2019-02" db="EMBL/GenBank/DDBJ databases">
        <title>Genome sequencing of the rare red list fungi Phellinidium pouzarii.</title>
        <authorList>
            <person name="Buettner E."/>
            <person name="Kellner H."/>
        </authorList>
    </citation>
    <scope>NUCLEOTIDE SEQUENCE [LARGE SCALE GENOMIC DNA]</scope>
    <source>
        <strain evidence="8 9">DSM 108285</strain>
    </source>
</reference>
<name>A0A4S4LG07_9AGAM</name>
<organism evidence="8 9">
    <name type="scientific">Phellinidium pouzarii</name>
    <dbReference type="NCBI Taxonomy" id="167371"/>
    <lineage>
        <taxon>Eukaryota</taxon>
        <taxon>Fungi</taxon>
        <taxon>Dikarya</taxon>
        <taxon>Basidiomycota</taxon>
        <taxon>Agaricomycotina</taxon>
        <taxon>Agaricomycetes</taxon>
        <taxon>Hymenochaetales</taxon>
        <taxon>Hymenochaetaceae</taxon>
        <taxon>Phellinidium</taxon>
    </lineage>
</organism>
<evidence type="ECO:0000259" key="6">
    <source>
        <dbReference type="PROSITE" id="PS50054"/>
    </source>
</evidence>
<dbReference type="PANTHER" id="PTHR45848:SF4">
    <property type="entry name" value="DUAL SPECIFICITY PROTEIN PHOSPHATASE 12"/>
    <property type="match status" value="1"/>
</dbReference>
<feature type="region of interest" description="Disordered" evidence="5">
    <location>
        <begin position="538"/>
        <end position="564"/>
    </location>
</feature>
<gene>
    <name evidence="8" type="ORF">EW145_g1543</name>
</gene>
<evidence type="ECO:0000256" key="2">
    <source>
        <dbReference type="ARBA" id="ARBA00013064"/>
    </source>
</evidence>
<evidence type="ECO:0000313" key="8">
    <source>
        <dbReference type="EMBL" id="THH10128.1"/>
    </source>
</evidence>
<feature type="domain" description="Tyrosine-protein phosphatase" evidence="6">
    <location>
        <begin position="5"/>
        <end position="198"/>
    </location>
</feature>
<dbReference type="EC" id="3.1.3.48" evidence="2"/>
<protein>
    <recommendedName>
        <fullName evidence="2">protein-tyrosine-phosphatase</fullName>
        <ecNumber evidence="2">3.1.3.48</ecNumber>
    </recommendedName>
</protein>
<evidence type="ECO:0000256" key="1">
    <source>
        <dbReference type="ARBA" id="ARBA00008601"/>
    </source>
</evidence>
<keyword evidence="9" id="KW-1185">Reference proteome</keyword>
<dbReference type="OrthoDB" id="2017893at2759"/>
<dbReference type="AlphaFoldDB" id="A0A4S4LG07"/>
<feature type="domain" description="Tyrosine specific protein phosphatases" evidence="7">
    <location>
        <begin position="137"/>
        <end position="177"/>
    </location>
</feature>
<evidence type="ECO:0000256" key="4">
    <source>
        <dbReference type="ARBA" id="ARBA00022912"/>
    </source>
</evidence>
<dbReference type="Gene3D" id="3.90.190.10">
    <property type="entry name" value="Protein tyrosine phosphatase superfamily"/>
    <property type="match status" value="2"/>
</dbReference>
<proteinExistence type="inferred from homology"/>
<evidence type="ECO:0000313" key="9">
    <source>
        <dbReference type="Proteomes" id="UP000308199"/>
    </source>
</evidence>
<dbReference type="Pfam" id="PF00782">
    <property type="entry name" value="DSPc"/>
    <property type="match status" value="1"/>
</dbReference>